<evidence type="ECO:0000259" key="1">
    <source>
        <dbReference type="Pfam" id="PF00745"/>
    </source>
</evidence>
<name>K0JYJ7_SACES</name>
<dbReference type="BioCyc" id="SESP1179773:BN6_RS18955-MONOMER"/>
<protein>
    <recommendedName>
        <fullName evidence="1">Tetrapyrrole biosynthesis glutamyl-tRNA reductase dimerisation domain-containing protein</fullName>
    </recommendedName>
</protein>
<reference evidence="2 3" key="1">
    <citation type="journal article" date="2012" name="BMC Genomics">
        <title>Complete genome sequence of Saccharothrix espanaensis DSM 44229T and comparison to the other completely sequenced Pseudonocardiaceae.</title>
        <authorList>
            <person name="Strobel T."/>
            <person name="Al-Dilaimi A."/>
            <person name="Blom J."/>
            <person name="Gessner A."/>
            <person name="Kalinowski J."/>
            <person name="Luzhetska M."/>
            <person name="Puhler A."/>
            <person name="Szczepanowski R."/>
            <person name="Bechthold A."/>
            <person name="Ruckert C."/>
        </authorList>
    </citation>
    <scope>NUCLEOTIDE SEQUENCE [LARGE SCALE GENOMIC DNA]</scope>
    <source>
        <strain evidence="3">ATCC 51144 / DSM 44229 / JCM 9112 / NBRC 15066 / NRRL 15764</strain>
    </source>
</reference>
<dbReference type="Proteomes" id="UP000006281">
    <property type="component" value="Chromosome"/>
</dbReference>
<sequence>MTATIGRAPEVTALRARAATVVEAELARLRGRLPTVDGPLREELEATVQRVVDHLLRLPASRVEQAGGTDLADALRELFGLA</sequence>
<dbReference type="STRING" id="1179773.BN6_39170"/>
<proteinExistence type="predicted"/>
<dbReference type="AlphaFoldDB" id="K0JYJ7"/>
<dbReference type="KEGG" id="sesp:BN6_39170"/>
<accession>K0JYJ7</accession>
<dbReference type="PATRIC" id="fig|1179773.3.peg.3918"/>
<dbReference type="EMBL" id="HE804045">
    <property type="protein sequence ID" value="CCH31206.1"/>
    <property type="molecule type" value="Genomic_DNA"/>
</dbReference>
<dbReference type="SUPFAM" id="SSF69075">
    <property type="entry name" value="Glutamyl tRNA-reductase dimerization domain"/>
    <property type="match status" value="1"/>
</dbReference>
<keyword evidence="3" id="KW-1185">Reference proteome</keyword>
<evidence type="ECO:0000313" key="3">
    <source>
        <dbReference type="Proteomes" id="UP000006281"/>
    </source>
</evidence>
<feature type="domain" description="Tetrapyrrole biosynthesis glutamyl-tRNA reductase dimerisation" evidence="1">
    <location>
        <begin position="8"/>
        <end position="81"/>
    </location>
</feature>
<dbReference type="eggNOG" id="COG0373">
    <property type="taxonomic scope" value="Bacteria"/>
</dbReference>
<dbReference type="RefSeq" id="WP_015101318.1">
    <property type="nucleotide sequence ID" value="NC_019673.1"/>
</dbReference>
<evidence type="ECO:0000313" key="2">
    <source>
        <dbReference type="EMBL" id="CCH31206.1"/>
    </source>
</evidence>
<dbReference type="GO" id="GO:0050661">
    <property type="term" value="F:NADP binding"/>
    <property type="evidence" value="ECO:0007669"/>
    <property type="project" value="InterPro"/>
</dbReference>
<dbReference type="GO" id="GO:0033014">
    <property type="term" value="P:tetrapyrrole biosynthetic process"/>
    <property type="evidence" value="ECO:0007669"/>
    <property type="project" value="InterPro"/>
</dbReference>
<dbReference type="GO" id="GO:0008883">
    <property type="term" value="F:glutamyl-tRNA reductase activity"/>
    <property type="evidence" value="ECO:0007669"/>
    <property type="project" value="InterPro"/>
</dbReference>
<dbReference type="HOGENOM" id="CLU_2556247_0_0_11"/>
<dbReference type="InterPro" id="IPR036453">
    <property type="entry name" value="GluRdtase_dimer_dom_sf"/>
</dbReference>
<dbReference type="InterPro" id="IPR015896">
    <property type="entry name" value="4pyrrol_synth_GluRdtase_dimer"/>
</dbReference>
<dbReference type="Pfam" id="PF00745">
    <property type="entry name" value="GlutR_dimer"/>
    <property type="match status" value="1"/>
</dbReference>
<organism evidence="2 3">
    <name type="scientific">Saccharothrix espanaensis (strain ATCC 51144 / DSM 44229 / JCM 9112 / NBRC 15066 / NRRL 15764)</name>
    <dbReference type="NCBI Taxonomy" id="1179773"/>
    <lineage>
        <taxon>Bacteria</taxon>
        <taxon>Bacillati</taxon>
        <taxon>Actinomycetota</taxon>
        <taxon>Actinomycetes</taxon>
        <taxon>Pseudonocardiales</taxon>
        <taxon>Pseudonocardiaceae</taxon>
        <taxon>Saccharothrix</taxon>
    </lineage>
</organism>
<gene>
    <name evidence="2" type="ordered locus">BN6_39170</name>
</gene>